<dbReference type="SMART" id="SM00826">
    <property type="entry name" value="PKS_DH"/>
    <property type="match status" value="1"/>
</dbReference>
<dbReference type="SMART" id="SM00822">
    <property type="entry name" value="PKS_KR"/>
    <property type="match status" value="1"/>
</dbReference>
<dbReference type="PANTHER" id="PTHR43775:SF49">
    <property type="entry name" value="SYNTHASE, PUTATIVE (JCVI)-RELATED"/>
    <property type="match status" value="1"/>
</dbReference>
<feature type="region of interest" description="Disordered" evidence="9">
    <location>
        <begin position="1"/>
        <end position="53"/>
    </location>
</feature>
<dbReference type="Pfam" id="PF14765">
    <property type="entry name" value="PS-DH"/>
    <property type="match status" value="1"/>
</dbReference>
<dbReference type="InterPro" id="IPR020841">
    <property type="entry name" value="PKS_Beta-ketoAc_synthase_dom"/>
</dbReference>
<dbReference type="Proteomes" id="UP001043456">
    <property type="component" value="Unassembled WGS sequence"/>
</dbReference>
<dbReference type="SUPFAM" id="SSF47336">
    <property type="entry name" value="ACP-like"/>
    <property type="match status" value="1"/>
</dbReference>
<dbReference type="PROSITE" id="PS52004">
    <property type="entry name" value="KS3_2"/>
    <property type="match status" value="1"/>
</dbReference>
<keyword evidence="6" id="KW-0511">Multifunctional enzyme</keyword>
<dbReference type="SUPFAM" id="SSF53335">
    <property type="entry name" value="S-adenosyl-L-methionine-dependent methyltransferases"/>
    <property type="match status" value="1"/>
</dbReference>
<keyword evidence="2" id="KW-0597">Phosphoprotein</keyword>
<dbReference type="Pfam" id="PF21089">
    <property type="entry name" value="PKS_DH_N"/>
    <property type="match status" value="1"/>
</dbReference>
<dbReference type="Gene3D" id="3.40.50.150">
    <property type="entry name" value="Vaccinia Virus protein VP39"/>
    <property type="match status" value="1"/>
</dbReference>
<dbReference type="InterPro" id="IPR016036">
    <property type="entry name" value="Malonyl_transacylase_ACP-bd"/>
</dbReference>
<feature type="domain" description="Ketosynthase family 3 (KS3)" evidence="11">
    <location>
        <begin position="82"/>
        <end position="500"/>
    </location>
</feature>
<dbReference type="InterPro" id="IPR013968">
    <property type="entry name" value="PKS_KR"/>
</dbReference>
<dbReference type="SUPFAM" id="SSF51735">
    <property type="entry name" value="NAD(P)-binding Rossmann-fold domains"/>
    <property type="match status" value="2"/>
</dbReference>
<evidence type="ECO:0000256" key="8">
    <source>
        <dbReference type="PROSITE-ProRule" id="PRU01363"/>
    </source>
</evidence>
<evidence type="ECO:0000256" key="6">
    <source>
        <dbReference type="ARBA" id="ARBA00023268"/>
    </source>
</evidence>
<feature type="active site" description="Proton donor; for dehydratase activity" evidence="8">
    <location>
        <position position="1187"/>
    </location>
</feature>
<keyword evidence="5" id="KW-0521">NADP</keyword>
<dbReference type="InterPro" id="IPR016035">
    <property type="entry name" value="Acyl_Trfase/lysoPLipase"/>
</dbReference>
<feature type="domain" description="PKS/mFAS DH" evidence="12">
    <location>
        <begin position="982"/>
        <end position="1270"/>
    </location>
</feature>
<feature type="active site" description="Proton acceptor; for dehydratase activity" evidence="8">
    <location>
        <position position="1014"/>
    </location>
</feature>
<name>A0A9P3EWQ2_9EURO</name>
<dbReference type="InterPro" id="IPR001227">
    <property type="entry name" value="Ac_transferase_dom_sf"/>
</dbReference>
<dbReference type="PANTHER" id="PTHR43775">
    <property type="entry name" value="FATTY ACID SYNTHASE"/>
    <property type="match status" value="1"/>
</dbReference>
<dbReference type="InterPro" id="IPR014030">
    <property type="entry name" value="Ketoacyl_synth_N"/>
</dbReference>
<dbReference type="Pfam" id="PF02801">
    <property type="entry name" value="Ketoacyl-synt_C"/>
    <property type="match status" value="1"/>
</dbReference>
<dbReference type="SUPFAM" id="SSF52151">
    <property type="entry name" value="FabD/lysophospholipase-like"/>
    <property type="match status" value="1"/>
</dbReference>
<accession>A0A9P3EWQ2</accession>
<dbReference type="SMART" id="SM00825">
    <property type="entry name" value="PKS_KS"/>
    <property type="match status" value="1"/>
</dbReference>
<feature type="region of interest" description="N-terminal hotdog fold" evidence="8">
    <location>
        <begin position="982"/>
        <end position="1112"/>
    </location>
</feature>
<dbReference type="GO" id="GO:0006633">
    <property type="term" value="P:fatty acid biosynthetic process"/>
    <property type="evidence" value="ECO:0007669"/>
    <property type="project" value="InterPro"/>
</dbReference>
<organism evidence="13 14">
    <name type="scientific">Aspergillus pseudoviridinutans</name>
    <dbReference type="NCBI Taxonomy" id="1517512"/>
    <lineage>
        <taxon>Eukaryota</taxon>
        <taxon>Fungi</taxon>
        <taxon>Dikarya</taxon>
        <taxon>Ascomycota</taxon>
        <taxon>Pezizomycotina</taxon>
        <taxon>Eurotiomycetes</taxon>
        <taxon>Eurotiomycetidae</taxon>
        <taxon>Eurotiales</taxon>
        <taxon>Aspergillaceae</taxon>
        <taxon>Aspergillus</taxon>
        <taxon>Aspergillus subgen. Fumigati</taxon>
    </lineage>
</organism>
<dbReference type="InterPro" id="IPR018201">
    <property type="entry name" value="Ketoacyl_synth_AS"/>
</dbReference>
<dbReference type="GO" id="GO:0031177">
    <property type="term" value="F:phosphopantetheine binding"/>
    <property type="evidence" value="ECO:0007669"/>
    <property type="project" value="InterPro"/>
</dbReference>
<dbReference type="InterPro" id="IPR042104">
    <property type="entry name" value="PKS_dehydratase_sf"/>
</dbReference>
<sequence length="2561" mass="281895">MDGASNGSLAALEPNGQSNGHLNGASNAYSNGHINRHTNGYTDGHVDGNGHHRHVNGYANGYTNGHIEDYTRHEDLEDHKPPAPVAICGMGMRLPGRIRDEQSFYEFLINKGDARSSTPNDRYNVDAYYSPHGKHGTVITKHGYFLNDTDLSQFDPSMFSITAAEAEQLDPSQRLMLEVVREALERAGESNWRGKEIGTYVGLFSDDWQDLHRKDTNFYNPYHLMGALDFAIANRISYEYDLKGPSVVFKTACSSAGMGLHEAVQAIQQGSIKSAIVAGANLILAPGMTVGMSLQMTLSPDGSSKSFDASADGYARGEAVTALYIKRLDEAIRDGNPIRAVIRASASNADGKTPGIANPNPDAHEAAIRKAYKAAGLDFCQTAMVEAHGTGTSVGDPIEAKAIAECFGKDGVYLGAVKPNMGHSEGAAVITSIIKATVSLEHQTIIPNIKFRTPNPAIPWKEAKLVVPVEPCPWPKHRAERLSVNSYGIGGSNVHFILDSAASFGLAIPNSIPAALQDPKQTKTVLVFSAGHPESLKQIVRNHQDYILEHPNRLQHVAYTLAERREHLKYRAFCVADGKAPLTEPVATACQSQSQVAFVFTGQGAQCCTDKPRVHMGKQLMADYPPFMSNIRSMDRILQSLEHAPSWSIEGKSYPITFSAYVLSDCDDKSILAKAEYAQPICTALQLSLVDLLETWRITPSAVVGHSSGEIAAAYAAGSLTKADALTAAFYRGYICKKPQKMGGMAAVGLGKEEVTPFILPGVTIACENSSSSVTLSGDIESLEKVMADIKDKNEHAFVRRLQVEMAYHSDHMRLVGDAYHDLIAKHLDPRPPKVPFFSSVHGGKVLSRAFQFGPRYWQENLERPVLFRSAVNSMLRDSPQAVLLEVGPHSTLRGPLRQICQEASHSAHYVSTLSRGENDTDSFLSAVGQLYTLGVTIKIPLEPINAAVLTDLPTYPWHYQRSYWSETRVMKNWRLRKHLPHDLLGVRTLEGTDLVPTWRNEVRIVDVPWLRDHCVGNDIIFPAAGYIAMAGEAVYQLGDYTTRDYTVKNVDLRQALVLHEEQATEMVTTLRPQRLTTSLDSDWYEFQIVSYDGAGWNKHCSGLVRKGRASACPASATRIPETLPRRVSSPRWYATMARVGLNYGPRFTGLENISAGVTEKKAAADIIDHPGNEFESLYALHPATLDLVLQTWTVAAFQGEYRAFKQLFLPTFIEELFVGDGRGKEIRISTATTGRNVAQGQSYGVGNNGDLIFFLKGFRGTALESDESLPDLTALSLQWKPDFSFLDACKLTRPTYNVREQLALAERLYLLCAVEANKAIQGVTATQPHFERYRRWLTTQCPRFEQPDYPLVEDSVDLVNMSTEARRNLITEVLNQCRAAGCGAIATAVWRSYDQLANVFEGKTDFLDLLIHDGTLSSIYDWMNDIWDVSDFFQLLGHNQPQMKILEIGAGTGGLTAKILKHLQSEFGERLYLQYTFTDVSSGFFVAAKERFKQYDAIEYKVLDISRNPLEQGFNAEEYDLVIASNVLHATPILHDTLSHVRTLLRPQGRLFLQELSPITNCMVFIMGLFSGWWLGEADGRIEGPFLPPEEWDTRLRAAGFSGCETVTFDNERPYHINANIVARPAMHFEYPKQVSLLSGHSQIHPLAFQLEILLRDKGYSPQHYQWGSEEQPPADQDLISFMDLDGPLLKNTTEKDWDLLIQTIQSLQEASVLWLTPPAQINAKDPHAALILGVARTIRSELDMPLATLELENIDTPEAADAALNVFRRVQRCKDEMAELDPDMEFAWVNGAVHIGRFHWYPIPSALKATAVPPDTKALAISKRGLLQTLHWSGRPLPELPADQVQVEMKAVGLNFTDVLIAMGVINSVDALGDGYNTFGLEGAGYVSKVGTGVDHVKPGDRVMLIGTNSTGLATQVQRPGGFVLPIPDHLSFEDAATMPAVYVTVLLGLFDKAQLAKGQSILIHAAAGGIGIAAINIARWIGADIYCTVGSEEKADFLVKEFGIPRNRIFHSRDTSFRDDLMAATDGVGVDCVLNSVSGELLHTSWECVASSGCMVEIGKRDMIGRGQLALDKFEDNRTFIGADLSRYTVFNKPAVARLMRMMLDLYIDGHITPVHPITLFDAESVESAFRYMQQGIHIGKVVIKFPDAESSLPWAPTIPKPSFRGDRCYLLVGGMGGLGRAIATWMATHGAKHLIFLSRSAGKTDDDQAFIQELNLMGCAVQAWAGDVADPLMVHNAIEQAPMPIAGVMQMAMVLRDIGVMDMDLETYQAATRPKVDGTWNLHNAVPNDELDFFVLFSSVCGMVGYYGQANYAAANTFLDAFVQYRHKRGLRASVMDIGAVNDVGYISRTPAAKDAMLASAGRLITEQDFLDTLQLTIARSSQAPISSPAASPESGTTGVQFQNPSQVTQALECRLPIMHPQNNIIWKRDPRMAIYRNIETVAGDNEATTSGIKPFLSSANADPSQLDQPAAAEFLAGEIRDRVATFLMRREDEEPLDLGLTLSAAGVDSLVAIEVRNWWKQNLGVEVSVLELMNGGSMLRLGELAAKRLREKLGNR</sequence>
<protein>
    <submittedName>
        <fullName evidence="13">Type I iterative polyketide synthase</fullName>
    </submittedName>
</protein>
<keyword evidence="3" id="KW-0489">Methyltransferase</keyword>
<dbReference type="InterPro" id="IPR032821">
    <property type="entry name" value="PKS_assoc"/>
</dbReference>
<evidence type="ECO:0000313" key="13">
    <source>
        <dbReference type="EMBL" id="GIJ88792.1"/>
    </source>
</evidence>
<dbReference type="GO" id="GO:0044550">
    <property type="term" value="P:secondary metabolite biosynthetic process"/>
    <property type="evidence" value="ECO:0007669"/>
    <property type="project" value="TreeGrafter"/>
</dbReference>
<dbReference type="InterPro" id="IPR050091">
    <property type="entry name" value="PKS_NRPS_Biosynth_Enz"/>
</dbReference>
<dbReference type="EMBL" id="BHVY01000005">
    <property type="protein sequence ID" value="GIJ88792.1"/>
    <property type="molecule type" value="Genomic_DNA"/>
</dbReference>
<dbReference type="SMART" id="SM00823">
    <property type="entry name" value="PKS_PP"/>
    <property type="match status" value="1"/>
</dbReference>
<dbReference type="InterPro" id="IPR049551">
    <property type="entry name" value="PKS_DH_C"/>
</dbReference>
<dbReference type="InterPro" id="IPR057326">
    <property type="entry name" value="KR_dom"/>
</dbReference>
<feature type="region of interest" description="C-terminal hotdog fold" evidence="8">
    <location>
        <begin position="1125"/>
        <end position="1270"/>
    </location>
</feature>
<dbReference type="InterPro" id="IPR020806">
    <property type="entry name" value="PKS_PP-bd"/>
</dbReference>
<dbReference type="RefSeq" id="XP_043159538.1">
    <property type="nucleotide sequence ID" value="XM_043303603.1"/>
</dbReference>
<dbReference type="SUPFAM" id="SSF55048">
    <property type="entry name" value="Probable ACP-binding domain of malonyl-CoA ACP transacylase"/>
    <property type="match status" value="1"/>
</dbReference>
<evidence type="ECO:0000259" key="11">
    <source>
        <dbReference type="PROSITE" id="PS52004"/>
    </source>
</evidence>
<feature type="domain" description="Carrier" evidence="10">
    <location>
        <begin position="2478"/>
        <end position="2557"/>
    </location>
</feature>
<comment type="caution">
    <text evidence="13">The sequence shown here is derived from an EMBL/GenBank/DDBJ whole genome shotgun (WGS) entry which is preliminary data.</text>
</comment>
<dbReference type="InterPro" id="IPR020843">
    <property type="entry name" value="ER"/>
</dbReference>
<keyword evidence="4" id="KW-0808">Transferase</keyword>
<dbReference type="GO" id="GO:0004315">
    <property type="term" value="F:3-oxoacyl-[acyl-carrier-protein] synthase activity"/>
    <property type="evidence" value="ECO:0007669"/>
    <property type="project" value="InterPro"/>
</dbReference>
<dbReference type="Gene3D" id="3.40.366.10">
    <property type="entry name" value="Malonyl-Coenzyme A Acyl Carrier Protein, domain 2"/>
    <property type="match status" value="1"/>
</dbReference>
<dbReference type="InterPro" id="IPR011032">
    <property type="entry name" value="GroES-like_sf"/>
</dbReference>
<dbReference type="CDD" id="cd05195">
    <property type="entry name" value="enoyl_red"/>
    <property type="match status" value="1"/>
</dbReference>
<evidence type="ECO:0000313" key="14">
    <source>
        <dbReference type="Proteomes" id="UP001043456"/>
    </source>
</evidence>
<dbReference type="Pfam" id="PF00109">
    <property type="entry name" value="ketoacyl-synt"/>
    <property type="match status" value="1"/>
</dbReference>
<dbReference type="InterPro" id="IPR020807">
    <property type="entry name" value="PKS_DH"/>
</dbReference>
<keyword evidence="1" id="KW-0596">Phosphopantetheine</keyword>
<gene>
    <name evidence="13" type="ORF">Asppvi_007719</name>
</gene>
<dbReference type="InterPro" id="IPR016039">
    <property type="entry name" value="Thiolase-like"/>
</dbReference>
<dbReference type="InterPro" id="IPR036736">
    <property type="entry name" value="ACP-like_sf"/>
</dbReference>
<dbReference type="Gene3D" id="3.90.180.10">
    <property type="entry name" value="Medium-chain alcohol dehydrogenases, catalytic domain"/>
    <property type="match status" value="1"/>
</dbReference>
<dbReference type="SMART" id="SM00827">
    <property type="entry name" value="PKS_AT"/>
    <property type="match status" value="1"/>
</dbReference>
<reference evidence="13 14" key="1">
    <citation type="submission" date="2018-10" db="EMBL/GenBank/DDBJ databases">
        <title>Pan-genome distribution and transcriptional activeness of fungal secondary metabolism genes in Aspergillus section Fumigati.</title>
        <authorList>
            <person name="Takahashi H."/>
            <person name="Umemura M."/>
            <person name="Ninomiya A."/>
            <person name="Kusuya Y."/>
            <person name="Urayama S."/>
            <person name="Shimizu M."/>
            <person name="Watanabe A."/>
            <person name="Kamei K."/>
            <person name="Yaguchi T."/>
            <person name="Hagiwara D."/>
        </authorList>
    </citation>
    <scope>NUCLEOTIDE SEQUENCE [LARGE SCALE GENOMIC DNA]</scope>
    <source>
        <strain evidence="13 14">IFM 55266</strain>
    </source>
</reference>
<feature type="compositionally biased region" description="Polar residues" evidence="9">
    <location>
        <begin position="15"/>
        <end position="41"/>
    </location>
</feature>
<dbReference type="InterPro" id="IPR049552">
    <property type="entry name" value="PKS_DH_N"/>
</dbReference>
<evidence type="ECO:0000256" key="7">
    <source>
        <dbReference type="ARBA" id="ARBA00023315"/>
    </source>
</evidence>
<evidence type="ECO:0000256" key="1">
    <source>
        <dbReference type="ARBA" id="ARBA00022450"/>
    </source>
</evidence>
<dbReference type="InterPro" id="IPR014031">
    <property type="entry name" value="Ketoacyl_synth_C"/>
</dbReference>
<dbReference type="InterPro" id="IPR014043">
    <property type="entry name" value="Acyl_transferase_dom"/>
</dbReference>
<dbReference type="InterPro" id="IPR013154">
    <property type="entry name" value="ADH-like_N"/>
</dbReference>
<dbReference type="Gene3D" id="1.10.1200.10">
    <property type="entry name" value="ACP-like"/>
    <property type="match status" value="1"/>
</dbReference>
<proteinExistence type="predicted"/>
<evidence type="ECO:0000256" key="5">
    <source>
        <dbReference type="ARBA" id="ARBA00022857"/>
    </source>
</evidence>
<dbReference type="InterPro" id="IPR013217">
    <property type="entry name" value="Methyltransf_12"/>
</dbReference>
<dbReference type="OrthoDB" id="329835at2759"/>
<dbReference type="Pfam" id="PF00698">
    <property type="entry name" value="Acyl_transf_1"/>
    <property type="match status" value="1"/>
</dbReference>
<dbReference type="InterPro" id="IPR029063">
    <property type="entry name" value="SAM-dependent_MTases_sf"/>
</dbReference>
<dbReference type="CDD" id="cd02440">
    <property type="entry name" value="AdoMet_MTases"/>
    <property type="match status" value="1"/>
</dbReference>
<evidence type="ECO:0000259" key="10">
    <source>
        <dbReference type="PROSITE" id="PS50075"/>
    </source>
</evidence>
<dbReference type="InterPro" id="IPR009081">
    <property type="entry name" value="PP-bd_ACP"/>
</dbReference>
<evidence type="ECO:0000259" key="12">
    <source>
        <dbReference type="PROSITE" id="PS52019"/>
    </source>
</evidence>
<dbReference type="Pfam" id="PF00550">
    <property type="entry name" value="PP-binding"/>
    <property type="match status" value="1"/>
</dbReference>
<dbReference type="InterPro" id="IPR036291">
    <property type="entry name" value="NAD(P)-bd_dom_sf"/>
</dbReference>
<dbReference type="Pfam" id="PF16197">
    <property type="entry name" value="KAsynt_C_assoc"/>
    <property type="match status" value="1"/>
</dbReference>
<evidence type="ECO:0000256" key="9">
    <source>
        <dbReference type="SAM" id="MobiDB-lite"/>
    </source>
</evidence>
<dbReference type="Pfam" id="PF08240">
    <property type="entry name" value="ADH_N"/>
    <property type="match status" value="1"/>
</dbReference>
<dbReference type="PROSITE" id="PS52019">
    <property type="entry name" value="PKS_MFAS_DH"/>
    <property type="match status" value="1"/>
</dbReference>
<evidence type="ECO:0000256" key="2">
    <source>
        <dbReference type="ARBA" id="ARBA00022553"/>
    </source>
</evidence>
<dbReference type="GO" id="GO:0032259">
    <property type="term" value="P:methylation"/>
    <property type="evidence" value="ECO:0007669"/>
    <property type="project" value="UniProtKB-KW"/>
</dbReference>
<dbReference type="CDD" id="cd00833">
    <property type="entry name" value="PKS"/>
    <property type="match status" value="1"/>
</dbReference>
<dbReference type="SMART" id="SM00829">
    <property type="entry name" value="PKS_ER"/>
    <property type="match status" value="1"/>
</dbReference>
<dbReference type="Pfam" id="PF08242">
    <property type="entry name" value="Methyltransf_12"/>
    <property type="match status" value="1"/>
</dbReference>
<dbReference type="GO" id="GO:0008168">
    <property type="term" value="F:methyltransferase activity"/>
    <property type="evidence" value="ECO:0007669"/>
    <property type="project" value="UniProtKB-KW"/>
</dbReference>
<dbReference type="Gene3D" id="3.10.129.110">
    <property type="entry name" value="Polyketide synthase dehydratase"/>
    <property type="match status" value="1"/>
</dbReference>
<dbReference type="GO" id="GO:0004312">
    <property type="term" value="F:fatty acid synthase activity"/>
    <property type="evidence" value="ECO:0007669"/>
    <property type="project" value="TreeGrafter"/>
</dbReference>
<keyword evidence="7" id="KW-0012">Acyltransferase</keyword>
<dbReference type="PROSITE" id="PS00606">
    <property type="entry name" value="KS3_1"/>
    <property type="match status" value="1"/>
</dbReference>
<dbReference type="SUPFAM" id="SSF50129">
    <property type="entry name" value="GroES-like"/>
    <property type="match status" value="1"/>
</dbReference>
<dbReference type="Gene3D" id="3.30.70.3290">
    <property type="match status" value="1"/>
</dbReference>
<evidence type="ECO:0000256" key="3">
    <source>
        <dbReference type="ARBA" id="ARBA00022603"/>
    </source>
</evidence>
<dbReference type="GO" id="GO:0016491">
    <property type="term" value="F:oxidoreductase activity"/>
    <property type="evidence" value="ECO:0007669"/>
    <property type="project" value="InterPro"/>
</dbReference>
<dbReference type="PROSITE" id="PS50075">
    <property type="entry name" value="CARRIER"/>
    <property type="match status" value="1"/>
</dbReference>
<dbReference type="InterPro" id="IPR049900">
    <property type="entry name" value="PKS_mFAS_DH"/>
</dbReference>
<dbReference type="Gene3D" id="3.40.50.720">
    <property type="entry name" value="NAD(P)-binding Rossmann-like Domain"/>
    <property type="match status" value="1"/>
</dbReference>
<dbReference type="Pfam" id="PF13602">
    <property type="entry name" value="ADH_zinc_N_2"/>
    <property type="match status" value="1"/>
</dbReference>
<dbReference type="SUPFAM" id="SSF53901">
    <property type="entry name" value="Thiolase-like"/>
    <property type="match status" value="1"/>
</dbReference>
<keyword evidence="14" id="KW-1185">Reference proteome</keyword>
<dbReference type="GeneID" id="67006329"/>
<evidence type="ECO:0000256" key="4">
    <source>
        <dbReference type="ARBA" id="ARBA00022679"/>
    </source>
</evidence>
<dbReference type="Pfam" id="PF08659">
    <property type="entry name" value="KR"/>
    <property type="match status" value="1"/>
</dbReference>
<dbReference type="Gene3D" id="3.40.47.10">
    <property type="match status" value="1"/>
</dbReference>